<comment type="caution">
    <text evidence="3">The sequence shown here is derived from an EMBL/GenBank/DDBJ whole genome shotgun (WGS) entry which is preliminary data.</text>
</comment>
<comment type="similarity">
    <text evidence="1">Belongs to the YciI family.</text>
</comment>
<name>A0ABW7NBL9_9BACT</name>
<dbReference type="EMBL" id="JBIPKE010000017">
    <property type="protein sequence ID" value="MFH6984159.1"/>
    <property type="molecule type" value="Genomic_DNA"/>
</dbReference>
<dbReference type="Pfam" id="PF03795">
    <property type="entry name" value="YCII"/>
    <property type="match status" value="1"/>
</dbReference>
<dbReference type="PANTHER" id="PTHR35174">
    <property type="entry name" value="BLL7171 PROTEIN-RELATED"/>
    <property type="match status" value="1"/>
</dbReference>
<organism evidence="3 4">
    <name type="scientific">Marinoscillum luteum</name>
    <dbReference type="NCBI Taxonomy" id="861051"/>
    <lineage>
        <taxon>Bacteria</taxon>
        <taxon>Pseudomonadati</taxon>
        <taxon>Bacteroidota</taxon>
        <taxon>Cytophagia</taxon>
        <taxon>Cytophagales</taxon>
        <taxon>Reichenbachiellaceae</taxon>
        <taxon>Marinoscillum</taxon>
    </lineage>
</organism>
<dbReference type="Gene3D" id="3.30.70.1060">
    <property type="entry name" value="Dimeric alpha+beta barrel"/>
    <property type="match status" value="1"/>
</dbReference>
<dbReference type="SUPFAM" id="SSF54909">
    <property type="entry name" value="Dimeric alpha+beta barrel"/>
    <property type="match status" value="1"/>
</dbReference>
<gene>
    <name evidence="3" type="ORF">ACHKAR_11960</name>
</gene>
<dbReference type="InterPro" id="IPR011008">
    <property type="entry name" value="Dimeric_a/b-barrel"/>
</dbReference>
<dbReference type="Proteomes" id="UP001610063">
    <property type="component" value="Unassembled WGS sequence"/>
</dbReference>
<proteinExistence type="inferred from homology"/>
<sequence length="113" mass="12653">MKQFLYLFRGGDEEYARQSPEQMQAHMAKWGEWMLKISQNDQPVPGLPLQAEGKVVYNGGETITDGPFMEGKELVGGYVLVEANDLNHAVELSKDCPIFEFGGSLEVREAVEM</sequence>
<reference evidence="3 4" key="1">
    <citation type="journal article" date="2013" name="Int. J. Syst. Evol. Microbiol.">
        <title>Marinoscillum luteum sp. nov., isolated from marine sediment.</title>
        <authorList>
            <person name="Cha I.T."/>
            <person name="Park S.J."/>
            <person name="Kim S.J."/>
            <person name="Kim J.G."/>
            <person name="Jung M.Y."/>
            <person name="Shin K.S."/>
            <person name="Kwon K.K."/>
            <person name="Yang S.H."/>
            <person name="Seo Y.S."/>
            <person name="Rhee S.K."/>
        </authorList>
    </citation>
    <scope>NUCLEOTIDE SEQUENCE [LARGE SCALE GENOMIC DNA]</scope>
    <source>
        <strain evidence="3 4">KCTC 23939</strain>
    </source>
</reference>
<protein>
    <submittedName>
        <fullName evidence="3">YciI family protein</fullName>
    </submittedName>
</protein>
<evidence type="ECO:0000313" key="4">
    <source>
        <dbReference type="Proteomes" id="UP001610063"/>
    </source>
</evidence>
<evidence type="ECO:0000313" key="3">
    <source>
        <dbReference type="EMBL" id="MFH6984159.1"/>
    </source>
</evidence>
<evidence type="ECO:0000259" key="2">
    <source>
        <dbReference type="Pfam" id="PF03795"/>
    </source>
</evidence>
<evidence type="ECO:0000256" key="1">
    <source>
        <dbReference type="ARBA" id="ARBA00007689"/>
    </source>
</evidence>
<accession>A0ABW7NBL9</accession>
<dbReference type="PANTHER" id="PTHR35174:SF1">
    <property type="entry name" value="BLL0086 PROTEIN"/>
    <property type="match status" value="1"/>
</dbReference>
<dbReference type="InterPro" id="IPR005545">
    <property type="entry name" value="YCII"/>
</dbReference>
<dbReference type="RefSeq" id="WP_395417568.1">
    <property type="nucleotide sequence ID" value="NZ_JBIPKE010000017.1"/>
</dbReference>
<keyword evidence="4" id="KW-1185">Reference proteome</keyword>
<feature type="domain" description="YCII-related" evidence="2">
    <location>
        <begin position="49"/>
        <end position="112"/>
    </location>
</feature>